<dbReference type="InterPro" id="IPR036010">
    <property type="entry name" value="2Fe-2S_ferredoxin-like_sf"/>
</dbReference>
<dbReference type="EMBL" id="BMMF01000015">
    <property type="protein sequence ID" value="GGK50918.1"/>
    <property type="molecule type" value="Genomic_DNA"/>
</dbReference>
<evidence type="ECO:0000313" key="5">
    <source>
        <dbReference type="EMBL" id="GGK50918.1"/>
    </source>
</evidence>
<sequence length="582" mass="60210">MSRAPLDDGAITFEGAPLPARAGETIAAALARAGIVALRETRTGAERGIHCGMGVCQDCLVTVDGRANQRACMTKVSGRHDVRRQSALADTTHAPAPATTPKRLVERTPEICIVGAGAGGLCAAIAAAQAGAEVLVLDERPKAGGQYYKQRADAIAGLDEPAPDAQAEAGRRLIRRALEAGVTILSDTLIWGAFEPLELACTTPDGPLLVRPRQLIVAAGAYERAFPVPGWTLPGVMTTGAAQTLLRSYEVVAGARILVAGNGPLNLQVAIELARAGARVVGVVEAAPAPGLARLPALARMALADASLVRDGLSTVAAARRLGVPILNGRVLVSIEREADGLVATSAPLDAVESGARTRHEPVDVVAVNHGFLPSNEIARTLGAAHGWDAARRMLVTTRDATCRTSVPALFAVGDCCGLGGAPAAREEGTIAGLAAAGALGYATPQAASDGAHRRLARHRAFQKALWDLYRADLPAGGLPARETHLCRCEEVSAGAVDDAIAAGSRTIGDVKRRTRAGMGRCQGRYCAPLVAERLARATGEPPGEMSFFAPRVPFKPVSIAELAGEPEPEPESLPEPAAEEA</sequence>
<feature type="domain" description="FAD/NAD(P)-binding" evidence="4">
    <location>
        <begin position="110"/>
        <end position="429"/>
    </location>
</feature>
<protein>
    <submittedName>
        <fullName evidence="5">(2Fe-2S)-binding protein</fullName>
    </submittedName>
</protein>
<keyword evidence="6" id="KW-1185">Reference proteome</keyword>
<dbReference type="PRINTS" id="PR00411">
    <property type="entry name" value="PNDRDTASEI"/>
</dbReference>
<organism evidence="5 6">
    <name type="scientific">Salinarimonas ramus</name>
    <dbReference type="NCBI Taxonomy" id="690164"/>
    <lineage>
        <taxon>Bacteria</taxon>
        <taxon>Pseudomonadati</taxon>
        <taxon>Pseudomonadota</taxon>
        <taxon>Alphaproteobacteria</taxon>
        <taxon>Hyphomicrobiales</taxon>
        <taxon>Salinarimonadaceae</taxon>
        <taxon>Salinarimonas</taxon>
    </lineage>
</organism>
<dbReference type="PANTHER" id="PTHR42949:SF3">
    <property type="entry name" value="ANAEROBIC GLYCEROL-3-PHOSPHATE DEHYDROGENASE SUBUNIT B"/>
    <property type="match status" value="1"/>
</dbReference>
<accession>A0A917QIP6</accession>
<dbReference type="SUPFAM" id="SSF51905">
    <property type="entry name" value="FAD/NAD(P)-binding domain"/>
    <property type="match status" value="1"/>
</dbReference>
<dbReference type="AlphaFoldDB" id="A0A917QIP6"/>
<dbReference type="Proteomes" id="UP000600449">
    <property type="component" value="Unassembled WGS sequence"/>
</dbReference>
<dbReference type="PANTHER" id="PTHR42949">
    <property type="entry name" value="ANAEROBIC GLYCEROL-3-PHOSPHATE DEHYDROGENASE SUBUNIT B"/>
    <property type="match status" value="1"/>
</dbReference>
<dbReference type="GO" id="GO:0016491">
    <property type="term" value="F:oxidoreductase activity"/>
    <property type="evidence" value="ECO:0007669"/>
    <property type="project" value="UniProtKB-KW"/>
</dbReference>
<evidence type="ECO:0000259" key="3">
    <source>
        <dbReference type="Pfam" id="PF04324"/>
    </source>
</evidence>
<dbReference type="Gene3D" id="1.10.10.1100">
    <property type="entry name" value="BFD-like [2Fe-2S]-binding domain"/>
    <property type="match status" value="1"/>
</dbReference>
<dbReference type="InterPro" id="IPR036188">
    <property type="entry name" value="FAD/NAD-bd_sf"/>
</dbReference>
<feature type="domain" description="BFD-like [2Fe-2S]-binding" evidence="3">
    <location>
        <begin position="487"/>
        <end position="536"/>
    </location>
</feature>
<dbReference type="InterPro" id="IPR051691">
    <property type="entry name" value="Metab_Enz_Cyan_OpOx_G3PDH"/>
</dbReference>
<dbReference type="InterPro" id="IPR007419">
    <property type="entry name" value="BFD-like_2Fe2S-bd_dom"/>
</dbReference>
<dbReference type="RefSeq" id="WP_188915285.1">
    <property type="nucleotide sequence ID" value="NZ_BMMF01000015.1"/>
</dbReference>
<proteinExistence type="predicted"/>
<dbReference type="Pfam" id="PF04324">
    <property type="entry name" value="Fer2_BFD"/>
    <property type="match status" value="1"/>
</dbReference>
<dbReference type="Gene3D" id="3.10.20.440">
    <property type="entry name" value="2Fe-2S iron-sulphur cluster binding domain, sarcosine oxidase, alpha subunit, N-terminal domain"/>
    <property type="match status" value="1"/>
</dbReference>
<dbReference type="InterPro" id="IPR041854">
    <property type="entry name" value="BFD-like_2Fe2S-bd_dom_sf"/>
</dbReference>
<name>A0A917QIP6_9HYPH</name>
<keyword evidence="1" id="KW-0560">Oxidoreductase</keyword>
<dbReference type="InterPro" id="IPR023753">
    <property type="entry name" value="FAD/NAD-binding_dom"/>
</dbReference>
<dbReference type="GO" id="GO:0051536">
    <property type="term" value="F:iron-sulfur cluster binding"/>
    <property type="evidence" value="ECO:0007669"/>
    <property type="project" value="InterPro"/>
</dbReference>
<evidence type="ECO:0000256" key="1">
    <source>
        <dbReference type="ARBA" id="ARBA00023002"/>
    </source>
</evidence>
<evidence type="ECO:0000256" key="2">
    <source>
        <dbReference type="SAM" id="MobiDB-lite"/>
    </source>
</evidence>
<feature type="compositionally biased region" description="Acidic residues" evidence="2">
    <location>
        <begin position="565"/>
        <end position="582"/>
    </location>
</feature>
<evidence type="ECO:0000259" key="4">
    <source>
        <dbReference type="Pfam" id="PF07992"/>
    </source>
</evidence>
<dbReference type="PRINTS" id="PR00368">
    <property type="entry name" value="FADPNR"/>
</dbReference>
<feature type="region of interest" description="Disordered" evidence="2">
    <location>
        <begin position="563"/>
        <end position="582"/>
    </location>
</feature>
<dbReference type="SUPFAM" id="SSF54292">
    <property type="entry name" value="2Fe-2S ferredoxin-like"/>
    <property type="match status" value="1"/>
</dbReference>
<reference evidence="5 6" key="1">
    <citation type="journal article" date="2014" name="Int. J. Syst. Evol. Microbiol.">
        <title>Complete genome sequence of Corynebacterium casei LMG S-19264T (=DSM 44701T), isolated from a smear-ripened cheese.</title>
        <authorList>
            <consortium name="US DOE Joint Genome Institute (JGI-PGF)"/>
            <person name="Walter F."/>
            <person name="Albersmeier A."/>
            <person name="Kalinowski J."/>
            <person name="Ruckert C."/>
        </authorList>
    </citation>
    <scope>NUCLEOTIDE SEQUENCE [LARGE SCALE GENOMIC DNA]</scope>
    <source>
        <strain evidence="5 6">CGMCC 1.9161</strain>
    </source>
</reference>
<dbReference type="CDD" id="cd19946">
    <property type="entry name" value="GlpA-like_Fer2_BFD-like"/>
    <property type="match status" value="1"/>
</dbReference>
<dbReference type="Pfam" id="PF07992">
    <property type="entry name" value="Pyr_redox_2"/>
    <property type="match status" value="1"/>
</dbReference>
<dbReference type="InterPro" id="IPR042204">
    <property type="entry name" value="2Fe-2S-bd_N"/>
</dbReference>
<dbReference type="Gene3D" id="3.50.50.60">
    <property type="entry name" value="FAD/NAD(P)-binding domain"/>
    <property type="match status" value="2"/>
</dbReference>
<comment type="caution">
    <text evidence="5">The sequence shown here is derived from an EMBL/GenBank/DDBJ whole genome shotgun (WGS) entry which is preliminary data.</text>
</comment>
<evidence type="ECO:0000313" key="6">
    <source>
        <dbReference type="Proteomes" id="UP000600449"/>
    </source>
</evidence>
<dbReference type="Pfam" id="PF13510">
    <property type="entry name" value="Fer2_4"/>
    <property type="match status" value="1"/>
</dbReference>
<gene>
    <name evidence="5" type="primary">ooxA</name>
    <name evidence="5" type="ORF">GCM10011322_42490</name>
</gene>